<dbReference type="EMBL" id="BAAARV010000019">
    <property type="protein sequence ID" value="GAA2339046.1"/>
    <property type="molecule type" value="Genomic_DNA"/>
</dbReference>
<keyword evidence="3" id="KW-1185">Reference proteome</keyword>
<organism evidence="2 3">
    <name type="scientific">Dactylosporangium salmoneum</name>
    <dbReference type="NCBI Taxonomy" id="53361"/>
    <lineage>
        <taxon>Bacteria</taxon>
        <taxon>Bacillati</taxon>
        <taxon>Actinomycetota</taxon>
        <taxon>Actinomycetes</taxon>
        <taxon>Micromonosporales</taxon>
        <taxon>Micromonosporaceae</taxon>
        <taxon>Dactylosporangium</taxon>
    </lineage>
</organism>
<dbReference type="Pfam" id="PF08878">
    <property type="entry name" value="HamA"/>
    <property type="match status" value="1"/>
</dbReference>
<comment type="caution">
    <text evidence="2">The sequence shown here is derived from an EMBL/GenBank/DDBJ whole genome shotgun (WGS) entry which is preliminary data.</text>
</comment>
<feature type="domain" description="Anti-bacteriophage protein A/HamA C-terminal" evidence="1">
    <location>
        <begin position="8"/>
        <end position="221"/>
    </location>
</feature>
<evidence type="ECO:0000259" key="1">
    <source>
        <dbReference type="Pfam" id="PF08878"/>
    </source>
</evidence>
<dbReference type="Proteomes" id="UP001501444">
    <property type="component" value="Unassembled WGS sequence"/>
</dbReference>
<accession>A0ABN3FWB5</accession>
<protein>
    <recommendedName>
        <fullName evidence="1">Anti-bacteriophage protein A/HamA C-terminal domain-containing protein</fullName>
    </recommendedName>
</protein>
<dbReference type="InterPro" id="IPR014976">
    <property type="entry name" value="AbpA_HamA_C"/>
</dbReference>
<reference evidence="2 3" key="1">
    <citation type="journal article" date="2019" name="Int. J. Syst. Evol. Microbiol.">
        <title>The Global Catalogue of Microorganisms (GCM) 10K type strain sequencing project: providing services to taxonomists for standard genome sequencing and annotation.</title>
        <authorList>
            <consortium name="The Broad Institute Genomics Platform"/>
            <consortium name="The Broad Institute Genome Sequencing Center for Infectious Disease"/>
            <person name="Wu L."/>
            <person name="Ma J."/>
        </authorList>
    </citation>
    <scope>NUCLEOTIDE SEQUENCE [LARGE SCALE GENOMIC DNA]</scope>
    <source>
        <strain evidence="2 3">JCM 3272</strain>
    </source>
</reference>
<evidence type="ECO:0000313" key="2">
    <source>
        <dbReference type="EMBL" id="GAA2339046.1"/>
    </source>
</evidence>
<name>A0ABN3FWB5_9ACTN</name>
<evidence type="ECO:0000313" key="3">
    <source>
        <dbReference type="Proteomes" id="UP001501444"/>
    </source>
</evidence>
<sequence>MDTGAVDDDELLAYLGHELARNYVQPGALAAIFDDLGVPLVANYLRKNKFPTDVSVRHGDFGEALTGALFRRVRRWCVPVLKLRYKHRPNQAVQGCDVLAFRLRADPPVVAVPEVKTRSAKDLGVGREAHESLESVLQRLDESISFVFERLVENHNALAKHVGRLLMEPYEVARHIVLVHDRDRWDDRVVERLVAVASQPIEVTVIRLPELKDLVQRAYTAAEASPRRAAVAAQQEPVSND</sequence>
<gene>
    <name evidence="2" type="ORF">GCM10010170_020930</name>
</gene>
<proteinExistence type="predicted"/>